<organism evidence="1 2">
    <name type="scientific">Halomarina ordinaria</name>
    <dbReference type="NCBI Taxonomy" id="3033939"/>
    <lineage>
        <taxon>Archaea</taxon>
        <taxon>Methanobacteriati</taxon>
        <taxon>Methanobacteriota</taxon>
        <taxon>Stenosarchaea group</taxon>
        <taxon>Halobacteria</taxon>
        <taxon>Halobacteriales</taxon>
        <taxon>Natronomonadaceae</taxon>
        <taxon>Halomarina</taxon>
    </lineage>
</organism>
<proteinExistence type="predicted"/>
<gene>
    <name evidence="1" type="ORF">ACFQHK_16400</name>
</gene>
<sequence length="57" mass="5813">MPVVDPGGNLNLNALETVHGGAHSVGAIDDVDEDTTEDAKTLLEGLADEAFDHDPGG</sequence>
<accession>A0ABD5UCJ9</accession>
<comment type="caution">
    <text evidence="1">The sequence shown here is derived from an EMBL/GenBank/DDBJ whole genome shotgun (WGS) entry which is preliminary data.</text>
</comment>
<reference evidence="1 2" key="1">
    <citation type="journal article" date="2019" name="Int. J. Syst. Evol. Microbiol.">
        <title>The Global Catalogue of Microorganisms (GCM) 10K type strain sequencing project: providing services to taxonomists for standard genome sequencing and annotation.</title>
        <authorList>
            <consortium name="The Broad Institute Genomics Platform"/>
            <consortium name="The Broad Institute Genome Sequencing Center for Infectious Disease"/>
            <person name="Wu L."/>
            <person name="Ma J."/>
        </authorList>
    </citation>
    <scope>NUCLEOTIDE SEQUENCE [LARGE SCALE GENOMIC DNA]</scope>
    <source>
        <strain evidence="1 2">PSRA2</strain>
    </source>
</reference>
<dbReference type="RefSeq" id="WP_304449783.1">
    <property type="nucleotide sequence ID" value="NZ_JARRAH010000003.1"/>
</dbReference>
<keyword evidence="2" id="KW-1185">Reference proteome</keyword>
<evidence type="ECO:0000313" key="1">
    <source>
        <dbReference type="EMBL" id="MFC6838064.1"/>
    </source>
</evidence>
<dbReference type="AlphaFoldDB" id="A0ABD5UCJ9"/>
<dbReference type="EMBL" id="JBHSXM010000003">
    <property type="protein sequence ID" value="MFC6838064.1"/>
    <property type="molecule type" value="Genomic_DNA"/>
</dbReference>
<name>A0ABD5UCJ9_9EURY</name>
<evidence type="ECO:0000313" key="2">
    <source>
        <dbReference type="Proteomes" id="UP001596406"/>
    </source>
</evidence>
<dbReference type="Proteomes" id="UP001596406">
    <property type="component" value="Unassembled WGS sequence"/>
</dbReference>
<protein>
    <submittedName>
        <fullName evidence="1">Uncharacterized protein</fullName>
    </submittedName>
</protein>